<sequence>MAFVLPAGEIGCHDKPGLGPAKATAPCRIHQHPPVPGLARSRRKLTFCEPAGEPPPQHPPPPKLGDRATSLERLVSFIGPTAGARDTFLNFCRAHVLPLGVGPVKETCPVHATLPPPKKCPFPEGETRKRPFWKAGFFAPI</sequence>
<dbReference type="AlphaFoldDB" id="A0A9D3XZB1"/>
<keyword evidence="2" id="KW-1185">Reference proteome</keyword>
<evidence type="ECO:0000313" key="2">
    <source>
        <dbReference type="Proteomes" id="UP000827986"/>
    </source>
</evidence>
<proteinExistence type="predicted"/>
<reference evidence="1" key="1">
    <citation type="submission" date="2021-09" db="EMBL/GenBank/DDBJ databases">
        <title>The genome of Mauremys mutica provides insights into the evolution of semi-aquatic lifestyle.</title>
        <authorList>
            <person name="Gong S."/>
            <person name="Gao Y."/>
        </authorList>
    </citation>
    <scope>NUCLEOTIDE SEQUENCE</scope>
    <source>
        <strain evidence="1">MM-2020</strain>
        <tissue evidence="1">Muscle</tissue>
    </source>
</reference>
<protein>
    <submittedName>
        <fullName evidence="1">Uncharacterized protein</fullName>
    </submittedName>
</protein>
<evidence type="ECO:0000313" key="1">
    <source>
        <dbReference type="EMBL" id="KAH1188030.1"/>
    </source>
</evidence>
<accession>A0A9D3XZB1</accession>
<gene>
    <name evidence="1" type="ORF">KIL84_012418</name>
</gene>
<comment type="caution">
    <text evidence="1">The sequence shown here is derived from an EMBL/GenBank/DDBJ whole genome shotgun (WGS) entry which is preliminary data.</text>
</comment>
<dbReference type="Proteomes" id="UP000827986">
    <property type="component" value="Unassembled WGS sequence"/>
</dbReference>
<dbReference type="EMBL" id="JAHDVG010000112">
    <property type="protein sequence ID" value="KAH1188030.1"/>
    <property type="molecule type" value="Genomic_DNA"/>
</dbReference>
<organism evidence="1 2">
    <name type="scientific">Mauremys mutica</name>
    <name type="common">yellowpond turtle</name>
    <dbReference type="NCBI Taxonomy" id="74926"/>
    <lineage>
        <taxon>Eukaryota</taxon>
        <taxon>Metazoa</taxon>
        <taxon>Chordata</taxon>
        <taxon>Craniata</taxon>
        <taxon>Vertebrata</taxon>
        <taxon>Euteleostomi</taxon>
        <taxon>Archelosauria</taxon>
        <taxon>Testudinata</taxon>
        <taxon>Testudines</taxon>
        <taxon>Cryptodira</taxon>
        <taxon>Durocryptodira</taxon>
        <taxon>Testudinoidea</taxon>
        <taxon>Geoemydidae</taxon>
        <taxon>Geoemydinae</taxon>
        <taxon>Mauremys</taxon>
    </lineage>
</organism>
<name>A0A9D3XZB1_9SAUR</name>